<dbReference type="OrthoDB" id="279611at2"/>
<dbReference type="Pfam" id="PF00884">
    <property type="entry name" value="Sulfatase"/>
    <property type="match status" value="1"/>
</dbReference>
<dbReference type="InterPro" id="IPR000917">
    <property type="entry name" value="Sulfatase_N"/>
</dbReference>
<dbReference type="PANTHER" id="PTHR45953:SF1">
    <property type="entry name" value="IDURONATE 2-SULFATASE"/>
    <property type="match status" value="1"/>
</dbReference>
<protein>
    <submittedName>
        <fullName evidence="4">Sulfatase-like hydrolase/transferase</fullName>
    </submittedName>
</protein>
<dbReference type="Proteomes" id="UP000317036">
    <property type="component" value="Unassembled WGS sequence"/>
</dbReference>
<dbReference type="GO" id="GO:0016740">
    <property type="term" value="F:transferase activity"/>
    <property type="evidence" value="ECO:0007669"/>
    <property type="project" value="UniProtKB-KW"/>
</dbReference>
<accession>A0A559KFT7</accession>
<dbReference type="AlphaFoldDB" id="A0A559KFT7"/>
<dbReference type="RefSeq" id="WP_144844448.1">
    <property type="nucleotide sequence ID" value="NZ_VNJI01000005.1"/>
</dbReference>
<reference evidence="4 5" key="1">
    <citation type="submission" date="2019-07" db="EMBL/GenBank/DDBJ databases">
        <authorList>
            <person name="Kim J."/>
        </authorList>
    </citation>
    <scope>NUCLEOTIDE SEQUENCE [LARGE SCALE GENOMIC DNA]</scope>
    <source>
        <strain evidence="4 5">JC52</strain>
    </source>
</reference>
<dbReference type="GO" id="GO:0005737">
    <property type="term" value="C:cytoplasm"/>
    <property type="evidence" value="ECO:0007669"/>
    <property type="project" value="TreeGrafter"/>
</dbReference>
<dbReference type="GO" id="GO:0046872">
    <property type="term" value="F:metal ion binding"/>
    <property type="evidence" value="ECO:0007669"/>
    <property type="project" value="UniProtKB-KW"/>
</dbReference>
<dbReference type="EMBL" id="VNJI01000005">
    <property type="protein sequence ID" value="TVY10990.1"/>
    <property type="molecule type" value="Genomic_DNA"/>
</dbReference>
<keyword evidence="1" id="KW-0479">Metal-binding</keyword>
<evidence type="ECO:0000256" key="2">
    <source>
        <dbReference type="ARBA" id="ARBA00022801"/>
    </source>
</evidence>
<keyword evidence="2 4" id="KW-0378">Hydrolase</keyword>
<dbReference type="GO" id="GO:0008484">
    <property type="term" value="F:sulfuric ester hydrolase activity"/>
    <property type="evidence" value="ECO:0007669"/>
    <property type="project" value="TreeGrafter"/>
</dbReference>
<keyword evidence="5" id="KW-1185">Reference proteome</keyword>
<dbReference type="SUPFAM" id="SSF53649">
    <property type="entry name" value="Alkaline phosphatase-like"/>
    <property type="match status" value="1"/>
</dbReference>
<comment type="caution">
    <text evidence="4">The sequence shown here is derived from an EMBL/GenBank/DDBJ whole genome shotgun (WGS) entry which is preliminary data.</text>
</comment>
<proteinExistence type="predicted"/>
<keyword evidence="4" id="KW-0808">Transferase</keyword>
<dbReference type="Gene3D" id="3.40.720.10">
    <property type="entry name" value="Alkaline Phosphatase, subunit A"/>
    <property type="match status" value="1"/>
</dbReference>
<evidence type="ECO:0000256" key="1">
    <source>
        <dbReference type="ARBA" id="ARBA00022723"/>
    </source>
</evidence>
<sequence>MTKPNVLFLFSDQHNARCLSCAGHSQVKMPHLDRLASEGVRFEHAYANNPICTPSRVSYLSGLYPSTHGYYGLYGPQPEARMTSLFSYFKEQGYRTGALGKLHTPRYWIEPDCQFIYDEFIEHPKYLEGAGLYELNDNRGFTGHRDGEASTLPLAHSCEVALAKQTVRFLRNEGEPRDRGSSSAPWLAWVSFSRPHQPYTPSEPFASMYPAASIDLPPTATTEKPEVQAKRKELTEGQLRKLISAYYGLVSQVDYGIGLILAELERSGELENTIIVYCSDHGDYAGEHGLIEKKGGISYRAITRVPLIVRLPAGMSGARGAVSQGIVESVDVFPTLCELAGLPIPNTVQGFSFARHLQGIDMEQTIRESAFTENAYRKALATRSWRYVANLHPEQKDELYSLDDDPWELNNRIDDPACAGIASELLRQLLDRTVKARKPINTINGGWHAHAYDRDGRIDLERSGGVNPYW</sequence>
<dbReference type="InterPro" id="IPR017850">
    <property type="entry name" value="Alkaline_phosphatase_core_sf"/>
</dbReference>
<evidence type="ECO:0000259" key="3">
    <source>
        <dbReference type="Pfam" id="PF00884"/>
    </source>
</evidence>
<feature type="domain" description="Sulfatase N-terminal" evidence="3">
    <location>
        <begin position="4"/>
        <end position="341"/>
    </location>
</feature>
<gene>
    <name evidence="4" type="ORF">FPZ49_05815</name>
</gene>
<evidence type="ECO:0000313" key="5">
    <source>
        <dbReference type="Proteomes" id="UP000317036"/>
    </source>
</evidence>
<organism evidence="4 5">
    <name type="scientific">Paenibacillus cremeus</name>
    <dbReference type="NCBI Taxonomy" id="2163881"/>
    <lineage>
        <taxon>Bacteria</taxon>
        <taxon>Bacillati</taxon>
        <taxon>Bacillota</taxon>
        <taxon>Bacilli</taxon>
        <taxon>Bacillales</taxon>
        <taxon>Paenibacillaceae</taxon>
        <taxon>Paenibacillus</taxon>
    </lineage>
</organism>
<name>A0A559KFT7_9BACL</name>
<evidence type="ECO:0000313" key="4">
    <source>
        <dbReference type="EMBL" id="TVY10990.1"/>
    </source>
</evidence>
<dbReference type="PANTHER" id="PTHR45953">
    <property type="entry name" value="IDURONATE 2-SULFATASE"/>
    <property type="match status" value="1"/>
</dbReference>